<dbReference type="Pfam" id="PF08449">
    <property type="entry name" value="UAA"/>
    <property type="match status" value="1"/>
</dbReference>
<proteinExistence type="inferred from homology"/>
<evidence type="ECO:0000256" key="3">
    <source>
        <dbReference type="ARBA" id="ARBA00022448"/>
    </source>
</evidence>
<evidence type="ECO:0000256" key="1">
    <source>
        <dbReference type="ARBA" id="ARBA00004141"/>
    </source>
</evidence>
<evidence type="ECO:0000256" key="2">
    <source>
        <dbReference type="ARBA" id="ARBA00010694"/>
    </source>
</evidence>
<evidence type="ECO:0000256" key="5">
    <source>
        <dbReference type="ARBA" id="ARBA00022989"/>
    </source>
</evidence>
<dbReference type="PANTHER" id="PTHR10778">
    <property type="entry name" value="SOLUTE CARRIER FAMILY 35 MEMBER B"/>
    <property type="match status" value="1"/>
</dbReference>
<evidence type="ECO:0000256" key="4">
    <source>
        <dbReference type="ARBA" id="ARBA00022692"/>
    </source>
</evidence>
<dbReference type="PANTHER" id="PTHR10778:SF8">
    <property type="entry name" value="ADENOSINE 3'-PHOSPHO 5'-PHOSPHOSULFATE TRANSPORTER 2"/>
    <property type="match status" value="1"/>
</dbReference>
<name>A0A564YC32_HYMDI</name>
<dbReference type="GO" id="GO:0005789">
    <property type="term" value="C:endoplasmic reticulum membrane"/>
    <property type="evidence" value="ECO:0007669"/>
    <property type="project" value="TreeGrafter"/>
</dbReference>
<dbReference type="EMBL" id="CABIJS010000144">
    <property type="protein sequence ID" value="VUZ44821.1"/>
    <property type="molecule type" value="Genomic_DNA"/>
</dbReference>
<keyword evidence="10" id="KW-1185">Reference proteome</keyword>
<evidence type="ECO:0000313" key="10">
    <source>
        <dbReference type="Proteomes" id="UP000321570"/>
    </source>
</evidence>
<sequence>MIIGLIFFTLTDVSVQISFDIRGIVAISIALICDGYIGNLQEMAMQRYNVPALQILTYSYAFGFGLIVLIMFFFGTLAISAVFMFQHFGDVFMWSTLFVLSGYFGLQFVLLLIHHFGALPAVTVTTLRKAVTIVLSFLIFEKPFSVEYIWSGGLVVIGIFLSTYSKSKNNKAKARVAENDVEANYQVV</sequence>
<feature type="transmembrane region" description="Helical" evidence="8">
    <location>
        <begin position="58"/>
        <end position="85"/>
    </location>
</feature>
<evidence type="ECO:0000256" key="7">
    <source>
        <dbReference type="ARBA" id="ARBA00039669"/>
    </source>
</evidence>
<reference evidence="9 10" key="1">
    <citation type="submission" date="2019-07" db="EMBL/GenBank/DDBJ databases">
        <authorList>
            <person name="Jastrzebski P J."/>
            <person name="Paukszto L."/>
            <person name="Jastrzebski P J."/>
        </authorList>
    </citation>
    <scope>NUCLEOTIDE SEQUENCE [LARGE SCALE GENOMIC DNA]</scope>
    <source>
        <strain evidence="9 10">WMS-il1</strain>
    </source>
</reference>
<keyword evidence="4 8" id="KW-0812">Transmembrane</keyword>
<dbReference type="Proteomes" id="UP000321570">
    <property type="component" value="Unassembled WGS sequence"/>
</dbReference>
<protein>
    <recommendedName>
        <fullName evidence="7">Adenosine 3'-phospho 5'-phosphosulfate transporter 2</fullName>
    </recommendedName>
</protein>
<feature type="transmembrane region" description="Helical" evidence="8">
    <location>
        <begin position="146"/>
        <end position="165"/>
    </location>
</feature>
<feature type="transmembrane region" description="Helical" evidence="8">
    <location>
        <begin position="17"/>
        <end position="37"/>
    </location>
</feature>
<organism evidence="9 10">
    <name type="scientific">Hymenolepis diminuta</name>
    <name type="common">Rat tapeworm</name>
    <dbReference type="NCBI Taxonomy" id="6216"/>
    <lineage>
        <taxon>Eukaryota</taxon>
        <taxon>Metazoa</taxon>
        <taxon>Spiralia</taxon>
        <taxon>Lophotrochozoa</taxon>
        <taxon>Platyhelminthes</taxon>
        <taxon>Cestoda</taxon>
        <taxon>Eucestoda</taxon>
        <taxon>Cyclophyllidea</taxon>
        <taxon>Hymenolepididae</taxon>
        <taxon>Hymenolepis</taxon>
    </lineage>
</organism>
<comment type="similarity">
    <text evidence="2">Belongs to the nucleotide-sugar transporter family. SLC35B subfamily.</text>
</comment>
<keyword evidence="5 8" id="KW-1133">Transmembrane helix</keyword>
<comment type="subcellular location">
    <subcellularLocation>
        <location evidence="1">Membrane</location>
        <topology evidence="1">Multi-pass membrane protein</topology>
    </subcellularLocation>
</comment>
<evidence type="ECO:0000256" key="6">
    <source>
        <dbReference type="ARBA" id="ARBA00023136"/>
    </source>
</evidence>
<dbReference type="AlphaFoldDB" id="A0A564YC32"/>
<feature type="transmembrane region" description="Helical" evidence="8">
    <location>
        <begin position="119"/>
        <end position="140"/>
    </location>
</feature>
<dbReference type="GO" id="GO:0046964">
    <property type="term" value="F:3'-phosphoadenosine 5'-phosphosulfate transmembrane transporter activity"/>
    <property type="evidence" value="ECO:0007669"/>
    <property type="project" value="TreeGrafter"/>
</dbReference>
<keyword evidence="6 8" id="KW-0472">Membrane</keyword>
<gene>
    <name evidence="9" type="ORF">WMSIL1_LOCUS4786</name>
</gene>
<feature type="transmembrane region" description="Helical" evidence="8">
    <location>
        <begin position="91"/>
        <end position="112"/>
    </location>
</feature>
<evidence type="ECO:0000256" key="8">
    <source>
        <dbReference type="SAM" id="Phobius"/>
    </source>
</evidence>
<accession>A0A564YC32</accession>
<evidence type="ECO:0000313" key="9">
    <source>
        <dbReference type="EMBL" id="VUZ44821.1"/>
    </source>
</evidence>
<keyword evidence="3" id="KW-0813">Transport</keyword>
<dbReference type="GO" id="GO:0000139">
    <property type="term" value="C:Golgi membrane"/>
    <property type="evidence" value="ECO:0007669"/>
    <property type="project" value="TreeGrafter"/>
</dbReference>
<dbReference type="InterPro" id="IPR013657">
    <property type="entry name" value="SCL35B1-4/HUT1"/>
</dbReference>